<dbReference type="Proteomes" id="UP000178912">
    <property type="component" value="Unassembled WGS sequence"/>
</dbReference>
<proteinExistence type="predicted"/>
<name>A0A1E1KZ66_9HELO</name>
<evidence type="ECO:0000313" key="2">
    <source>
        <dbReference type="Proteomes" id="UP000178912"/>
    </source>
</evidence>
<protein>
    <submittedName>
        <fullName evidence="1">Uncharacterized protein</fullName>
    </submittedName>
</protein>
<dbReference type="AlphaFoldDB" id="A0A1E1KZ66"/>
<evidence type="ECO:0000313" key="1">
    <source>
        <dbReference type="EMBL" id="CZT03530.1"/>
    </source>
</evidence>
<dbReference type="EMBL" id="FJUX01000062">
    <property type="protein sequence ID" value="CZT03530.1"/>
    <property type="molecule type" value="Genomic_DNA"/>
</dbReference>
<accession>A0A1E1KZ66</accession>
<keyword evidence="2" id="KW-1185">Reference proteome</keyword>
<sequence length="78" mass="8790">MVMLKVKCGGAEGVRQTSKLASGERSGWYIKRVLGVMIFREGGGRRMRIEGRDWKDDCVDVLEGQDAVRVRSWCAEDV</sequence>
<organism evidence="1 2">
    <name type="scientific">Rhynchosporium agropyri</name>
    <dbReference type="NCBI Taxonomy" id="914238"/>
    <lineage>
        <taxon>Eukaryota</taxon>
        <taxon>Fungi</taxon>
        <taxon>Dikarya</taxon>
        <taxon>Ascomycota</taxon>
        <taxon>Pezizomycotina</taxon>
        <taxon>Leotiomycetes</taxon>
        <taxon>Helotiales</taxon>
        <taxon>Ploettnerulaceae</taxon>
        <taxon>Rhynchosporium</taxon>
    </lineage>
</organism>
<reference evidence="2" key="1">
    <citation type="submission" date="2016-03" db="EMBL/GenBank/DDBJ databases">
        <authorList>
            <person name="Guldener U."/>
        </authorList>
    </citation>
    <scope>NUCLEOTIDE SEQUENCE [LARGE SCALE GENOMIC DNA]</scope>
    <source>
        <strain evidence="2">04CH-RAC-A.6.1</strain>
    </source>
</reference>
<gene>
    <name evidence="1" type="ORF">RAG0_10246</name>
</gene>